<comment type="domain">
    <text evidence="9">Possesses an unusual extended V-shaped dimeric structure with each monomer consisting of three distinct domains arranged along a curved 'spinal' alpha-helix. The N-terminal catalytic domain specifically recognizes the glutamate moiety of the substrate. The second domain is the NADPH-binding domain, and the third C-terminal domain is responsible for dimerization.</text>
</comment>
<protein>
    <recommendedName>
        <fullName evidence="8 9">Glutamyl-tRNA reductase</fullName>
        <shortName evidence="9">GluTR</shortName>
        <ecNumber evidence="3 9">1.2.1.70</ecNumber>
    </recommendedName>
</protein>
<keyword evidence="6 9" id="KW-0627">Porphyrin biosynthesis</keyword>
<dbReference type="SUPFAM" id="SSF51735">
    <property type="entry name" value="NAD(P)-binding Rossmann-fold domains"/>
    <property type="match status" value="1"/>
</dbReference>
<dbReference type="Gene3D" id="3.40.50.720">
    <property type="entry name" value="NAD(P)-binding Rossmann-like Domain"/>
    <property type="match status" value="1"/>
</dbReference>
<dbReference type="NCBIfam" id="NF000744">
    <property type="entry name" value="PRK00045.1-3"/>
    <property type="match status" value="1"/>
</dbReference>
<dbReference type="GO" id="GO:0050661">
    <property type="term" value="F:NADP binding"/>
    <property type="evidence" value="ECO:0007669"/>
    <property type="project" value="InterPro"/>
</dbReference>
<dbReference type="PANTHER" id="PTHR43013">
    <property type="entry name" value="GLUTAMYL-TRNA REDUCTASE"/>
    <property type="match status" value="1"/>
</dbReference>
<evidence type="ECO:0000256" key="10">
    <source>
        <dbReference type="PIRSR" id="PIRSR000445-1"/>
    </source>
</evidence>
<feature type="binding site" evidence="9 11">
    <location>
        <begin position="114"/>
        <end position="116"/>
    </location>
    <ligand>
        <name>substrate</name>
    </ligand>
</feature>
<dbReference type="FunFam" id="3.40.50.720:FF:000031">
    <property type="entry name" value="Glutamyl-tRNA reductase"/>
    <property type="match status" value="1"/>
</dbReference>
<evidence type="ECO:0000256" key="12">
    <source>
        <dbReference type="PIRSR" id="PIRSR000445-3"/>
    </source>
</evidence>
<dbReference type="EC" id="1.2.1.70" evidence="3 9"/>
<feature type="binding site" evidence="9 11">
    <location>
        <position position="120"/>
    </location>
    <ligand>
        <name>substrate</name>
    </ligand>
</feature>
<gene>
    <name evidence="9" type="primary">hemA</name>
    <name evidence="18" type="ORF">D8M04_01340</name>
</gene>
<feature type="domain" description="Glutamyl-tRNA reductase N-terminal" evidence="17">
    <location>
        <begin position="6"/>
        <end position="156"/>
    </location>
</feature>
<dbReference type="HAMAP" id="MF_00087">
    <property type="entry name" value="Glu_tRNA_reductase"/>
    <property type="match status" value="1"/>
</dbReference>
<dbReference type="RefSeq" id="WP_121520645.1">
    <property type="nucleotide sequence ID" value="NZ_RCHR01000001.1"/>
</dbReference>
<dbReference type="Pfam" id="PF05201">
    <property type="entry name" value="GlutR_N"/>
    <property type="match status" value="1"/>
</dbReference>
<keyword evidence="19" id="KW-1185">Reference proteome</keyword>
<evidence type="ECO:0000256" key="8">
    <source>
        <dbReference type="ARBA" id="ARBA00068659"/>
    </source>
</evidence>
<dbReference type="FunFam" id="3.30.460.30:FF:000001">
    <property type="entry name" value="Glutamyl-tRNA reductase"/>
    <property type="match status" value="1"/>
</dbReference>
<dbReference type="NCBIfam" id="TIGR01035">
    <property type="entry name" value="hemA"/>
    <property type="match status" value="1"/>
</dbReference>
<organism evidence="18 19">
    <name type="scientific">Oceanobacillus piezotolerans</name>
    <dbReference type="NCBI Taxonomy" id="2448030"/>
    <lineage>
        <taxon>Bacteria</taxon>
        <taxon>Bacillati</taxon>
        <taxon>Bacillota</taxon>
        <taxon>Bacilli</taxon>
        <taxon>Bacillales</taxon>
        <taxon>Bacillaceae</taxon>
        <taxon>Oceanobacillus</taxon>
    </lineage>
</organism>
<evidence type="ECO:0000259" key="15">
    <source>
        <dbReference type="Pfam" id="PF00745"/>
    </source>
</evidence>
<comment type="similarity">
    <text evidence="2 9 14">Belongs to the glutamyl-tRNA reductase family.</text>
</comment>
<evidence type="ECO:0000256" key="14">
    <source>
        <dbReference type="RuleBase" id="RU000584"/>
    </source>
</evidence>
<evidence type="ECO:0000256" key="6">
    <source>
        <dbReference type="ARBA" id="ARBA00023244"/>
    </source>
</evidence>
<keyword evidence="5 9" id="KW-0560">Oxidoreductase</keyword>
<evidence type="ECO:0000256" key="9">
    <source>
        <dbReference type="HAMAP-Rule" id="MF_00087"/>
    </source>
</evidence>
<evidence type="ECO:0000313" key="19">
    <source>
        <dbReference type="Proteomes" id="UP000270219"/>
    </source>
</evidence>
<evidence type="ECO:0000256" key="5">
    <source>
        <dbReference type="ARBA" id="ARBA00023002"/>
    </source>
</evidence>
<dbReference type="Proteomes" id="UP000270219">
    <property type="component" value="Unassembled WGS sequence"/>
</dbReference>
<dbReference type="InterPro" id="IPR000343">
    <property type="entry name" value="4pyrrol_synth_GluRdtase"/>
</dbReference>
<accession>A0A498DHH0</accession>
<evidence type="ECO:0000256" key="7">
    <source>
        <dbReference type="ARBA" id="ARBA00047464"/>
    </source>
</evidence>
<dbReference type="GO" id="GO:0008883">
    <property type="term" value="F:glutamyl-tRNA reductase activity"/>
    <property type="evidence" value="ECO:0007669"/>
    <property type="project" value="UniProtKB-UniRule"/>
</dbReference>
<dbReference type="InterPro" id="IPR036291">
    <property type="entry name" value="NAD(P)-bd_dom_sf"/>
</dbReference>
<feature type="active site" description="Nucleophile" evidence="9 10">
    <location>
        <position position="50"/>
    </location>
</feature>
<dbReference type="EMBL" id="RCHR01000001">
    <property type="protein sequence ID" value="RLL47949.1"/>
    <property type="molecule type" value="Genomic_DNA"/>
</dbReference>
<evidence type="ECO:0000259" key="16">
    <source>
        <dbReference type="Pfam" id="PF01488"/>
    </source>
</evidence>
<dbReference type="Pfam" id="PF01488">
    <property type="entry name" value="Shikimate_DH"/>
    <property type="match status" value="1"/>
</dbReference>
<dbReference type="SUPFAM" id="SSF69075">
    <property type="entry name" value="Glutamyl tRNA-reductase dimerization domain"/>
    <property type="match status" value="1"/>
</dbReference>
<feature type="domain" description="Quinate/shikimate 5-dehydrogenase/glutamyl-tRNA reductase" evidence="16">
    <location>
        <begin position="171"/>
        <end position="306"/>
    </location>
</feature>
<dbReference type="Pfam" id="PF00745">
    <property type="entry name" value="GlutR_dimer"/>
    <property type="match status" value="1"/>
</dbReference>
<evidence type="ECO:0000256" key="11">
    <source>
        <dbReference type="PIRSR" id="PIRSR000445-2"/>
    </source>
</evidence>
<comment type="pathway">
    <text evidence="1 9 14">Porphyrin-containing compound metabolism; protoporphyrin-IX biosynthesis; 5-aminolevulinate from L-glutamyl-tRNA(Glu): step 1/2.</text>
</comment>
<dbReference type="OrthoDB" id="110209at2"/>
<dbReference type="PANTHER" id="PTHR43013:SF1">
    <property type="entry name" value="GLUTAMYL-TRNA REDUCTASE"/>
    <property type="match status" value="1"/>
</dbReference>
<feature type="site" description="Important for activity" evidence="9 13">
    <location>
        <position position="99"/>
    </location>
</feature>
<dbReference type="InterPro" id="IPR036453">
    <property type="entry name" value="GluRdtase_dimer_dom_sf"/>
</dbReference>
<comment type="caution">
    <text evidence="18">The sequence shown here is derived from an EMBL/GenBank/DDBJ whole genome shotgun (WGS) entry which is preliminary data.</text>
</comment>
<dbReference type="InterPro" id="IPR006151">
    <property type="entry name" value="Shikm_DH/Glu-tRNA_Rdtase"/>
</dbReference>
<comment type="function">
    <text evidence="9">Catalyzes the NADPH-dependent reduction of glutamyl-tRNA(Glu) to glutamate 1-semialdehyde (GSA).</text>
</comment>
<dbReference type="PROSITE" id="PS00747">
    <property type="entry name" value="GLUTR"/>
    <property type="match status" value="1"/>
</dbReference>
<comment type="subunit">
    <text evidence="9">Homodimer.</text>
</comment>
<dbReference type="GO" id="GO:0019353">
    <property type="term" value="P:protoporphyrinogen IX biosynthetic process from glutamate"/>
    <property type="evidence" value="ECO:0007669"/>
    <property type="project" value="TreeGrafter"/>
</dbReference>
<dbReference type="SUPFAM" id="SSF69742">
    <property type="entry name" value="Glutamyl tRNA-reductase catalytic, N-terminal domain"/>
    <property type="match status" value="1"/>
</dbReference>
<dbReference type="PIRSF" id="PIRSF000445">
    <property type="entry name" value="4pyrrol_synth_GluRdtase"/>
    <property type="match status" value="1"/>
</dbReference>
<evidence type="ECO:0000313" key="18">
    <source>
        <dbReference type="EMBL" id="RLL47949.1"/>
    </source>
</evidence>
<comment type="miscellaneous">
    <text evidence="9">During catalysis, the active site Cys acts as a nucleophile attacking the alpha-carbonyl group of tRNA-bound glutamate with the formation of a thioester intermediate between enzyme and glutamate, and the concomitant release of tRNA(Glu). The thioester intermediate is finally reduced by direct hydride transfer from NADPH, to form the product GSA.</text>
</comment>
<feature type="binding site" evidence="9 11">
    <location>
        <begin position="49"/>
        <end position="52"/>
    </location>
    <ligand>
        <name>substrate</name>
    </ligand>
</feature>
<dbReference type="InterPro" id="IPR015896">
    <property type="entry name" value="4pyrrol_synth_GluRdtase_dimer"/>
</dbReference>
<dbReference type="Gene3D" id="3.30.460.30">
    <property type="entry name" value="Glutamyl-tRNA reductase, N-terminal domain"/>
    <property type="match status" value="1"/>
</dbReference>
<evidence type="ECO:0000259" key="17">
    <source>
        <dbReference type="Pfam" id="PF05201"/>
    </source>
</evidence>
<feature type="domain" description="Tetrapyrrole biosynthesis glutamyl-tRNA reductase dimerisation" evidence="15">
    <location>
        <begin position="321"/>
        <end position="419"/>
    </location>
</feature>
<evidence type="ECO:0000256" key="2">
    <source>
        <dbReference type="ARBA" id="ARBA00005916"/>
    </source>
</evidence>
<dbReference type="UniPathway" id="UPA00251">
    <property type="reaction ID" value="UER00316"/>
</dbReference>
<dbReference type="InterPro" id="IPR015895">
    <property type="entry name" value="4pyrrol_synth_GluRdtase_N"/>
</dbReference>
<evidence type="ECO:0000256" key="1">
    <source>
        <dbReference type="ARBA" id="ARBA00005059"/>
    </source>
</evidence>
<evidence type="ECO:0000256" key="4">
    <source>
        <dbReference type="ARBA" id="ARBA00022857"/>
    </source>
</evidence>
<reference evidence="18 19" key="1">
    <citation type="submission" date="2018-10" db="EMBL/GenBank/DDBJ databases">
        <title>Oceanobacillus sp. YLB-02 draft genome.</title>
        <authorList>
            <person name="Yu L."/>
        </authorList>
    </citation>
    <scope>NUCLEOTIDE SEQUENCE [LARGE SCALE GENOMIC DNA]</scope>
    <source>
        <strain evidence="18 19">YLB-02</strain>
    </source>
</reference>
<dbReference type="CDD" id="cd05213">
    <property type="entry name" value="NAD_bind_Glutamyl_tRNA_reduct"/>
    <property type="match status" value="1"/>
</dbReference>
<evidence type="ECO:0000256" key="3">
    <source>
        <dbReference type="ARBA" id="ARBA00012970"/>
    </source>
</evidence>
<comment type="catalytic activity">
    <reaction evidence="7 9 14">
        <text>(S)-4-amino-5-oxopentanoate + tRNA(Glu) + NADP(+) = L-glutamyl-tRNA(Glu) + NADPH + H(+)</text>
        <dbReference type="Rhea" id="RHEA:12344"/>
        <dbReference type="Rhea" id="RHEA-COMP:9663"/>
        <dbReference type="Rhea" id="RHEA-COMP:9680"/>
        <dbReference type="ChEBI" id="CHEBI:15378"/>
        <dbReference type="ChEBI" id="CHEBI:57501"/>
        <dbReference type="ChEBI" id="CHEBI:57783"/>
        <dbReference type="ChEBI" id="CHEBI:58349"/>
        <dbReference type="ChEBI" id="CHEBI:78442"/>
        <dbReference type="ChEBI" id="CHEBI:78520"/>
        <dbReference type="EC" id="1.2.1.70"/>
    </reaction>
</comment>
<feature type="binding site" evidence="9 11">
    <location>
        <position position="109"/>
    </location>
    <ligand>
        <name>substrate</name>
    </ligand>
</feature>
<dbReference type="InterPro" id="IPR018214">
    <property type="entry name" value="GluRdtase_CS"/>
</dbReference>
<sequence length="457" mass="51175">MHILTVGLNYKTAPVDIREKVTFSEDHLRDAIVELKKQKSILENVIISTCNRTEIFAVVDQVHTGRYYIKKFLADWFNIEKEELTPYLKITEDDGALEHLFRVSTGLDSMVLGETQILGQVKQAFLLSQKANTTGTIFNELFKQAITFGKRAHKETGIGEHAVSISYAAVELAKNVFGNLNNKHVAILGAGKMGELAAKNLHGSGASRVTVINRTLEKAEMLAAQFHAKAEPFENLSDVLLDADILISSTASSSIVISKELIEEIQERRKQRPLVLVDIAVPRDIDPEIRYLNGVYLYDIDDLQGIVDDNLASRKAAAEEIELLLESEIVTFKEWLKTLGVVPVISALRHKAALIQEETMKSIERKMPDLTAREKKVLNKHTKSIINQLLKEPITQAKELAGSDHAEHALQLFVDIFGIETEVRAEFEKQAKKDATLMKLSQNEFVTLPRLEKISSV</sequence>
<feature type="binding site" evidence="9 12">
    <location>
        <begin position="189"/>
        <end position="194"/>
    </location>
    <ligand>
        <name>NADP(+)</name>
        <dbReference type="ChEBI" id="CHEBI:58349"/>
    </ligand>
</feature>
<proteinExistence type="inferred from homology"/>
<keyword evidence="4 9" id="KW-0521">NADP</keyword>
<dbReference type="AlphaFoldDB" id="A0A498DHH0"/>
<evidence type="ECO:0000256" key="13">
    <source>
        <dbReference type="PIRSR" id="PIRSR000445-4"/>
    </source>
</evidence>
<dbReference type="InterPro" id="IPR036343">
    <property type="entry name" value="GluRdtase_N_sf"/>
</dbReference>
<name>A0A498DHH0_9BACI</name>